<gene>
    <name evidence="1" type="ORF">HPP92_027795</name>
</gene>
<dbReference type="Proteomes" id="UP000636800">
    <property type="component" value="Unassembled WGS sequence"/>
</dbReference>
<name>A0A835PAH8_VANPL</name>
<dbReference type="OrthoDB" id="8904098at2759"/>
<organism evidence="1 2">
    <name type="scientific">Vanilla planifolia</name>
    <name type="common">Vanilla</name>
    <dbReference type="NCBI Taxonomy" id="51239"/>
    <lineage>
        <taxon>Eukaryota</taxon>
        <taxon>Viridiplantae</taxon>
        <taxon>Streptophyta</taxon>
        <taxon>Embryophyta</taxon>
        <taxon>Tracheophyta</taxon>
        <taxon>Spermatophyta</taxon>
        <taxon>Magnoliopsida</taxon>
        <taxon>Liliopsida</taxon>
        <taxon>Asparagales</taxon>
        <taxon>Orchidaceae</taxon>
        <taxon>Vanilloideae</taxon>
        <taxon>Vanilleae</taxon>
        <taxon>Vanilla</taxon>
    </lineage>
</organism>
<keyword evidence="2" id="KW-1185">Reference proteome</keyword>
<evidence type="ECO:0000313" key="1">
    <source>
        <dbReference type="EMBL" id="KAG0448531.1"/>
    </source>
</evidence>
<dbReference type="EMBL" id="JADCNL010000313">
    <property type="protein sequence ID" value="KAG0448531.1"/>
    <property type="molecule type" value="Genomic_DNA"/>
</dbReference>
<accession>A0A835PAH8</accession>
<sequence length="52" mass="5676">MPDELLGDSKVDDIIKEFLATLVEVPEFFVISFVGMDISIANSIAPSIVPHD</sequence>
<comment type="caution">
    <text evidence="1">The sequence shown here is derived from an EMBL/GenBank/DDBJ whole genome shotgun (WGS) entry which is preliminary data.</text>
</comment>
<reference evidence="1 2" key="1">
    <citation type="journal article" date="2020" name="Nat. Food">
        <title>A phased Vanilla planifolia genome enables genetic improvement of flavour and production.</title>
        <authorList>
            <person name="Hasing T."/>
            <person name="Tang H."/>
            <person name="Brym M."/>
            <person name="Khazi F."/>
            <person name="Huang T."/>
            <person name="Chambers A.H."/>
        </authorList>
    </citation>
    <scope>NUCLEOTIDE SEQUENCE [LARGE SCALE GENOMIC DNA]</scope>
    <source>
        <tissue evidence="1">Leaf</tissue>
    </source>
</reference>
<evidence type="ECO:0000313" key="2">
    <source>
        <dbReference type="Proteomes" id="UP000636800"/>
    </source>
</evidence>
<protein>
    <submittedName>
        <fullName evidence="1">Uncharacterized protein</fullName>
    </submittedName>
</protein>
<dbReference type="AlphaFoldDB" id="A0A835PAH8"/>
<proteinExistence type="predicted"/>